<feature type="compositionally biased region" description="Basic and acidic residues" evidence="3">
    <location>
        <begin position="287"/>
        <end position="296"/>
    </location>
</feature>
<evidence type="ECO:0000256" key="3">
    <source>
        <dbReference type="SAM" id="MobiDB-lite"/>
    </source>
</evidence>
<feature type="domain" description="RanBD1" evidence="4">
    <location>
        <begin position="591"/>
        <end position="721"/>
    </location>
</feature>
<feature type="compositionally biased region" description="Acidic residues" evidence="3">
    <location>
        <begin position="558"/>
        <end position="570"/>
    </location>
</feature>
<feature type="region of interest" description="Disordered" evidence="3">
    <location>
        <begin position="441"/>
        <end position="508"/>
    </location>
</feature>
<accession>A0AA39V4U8</accession>
<dbReference type="GO" id="GO:0005634">
    <property type="term" value="C:nucleus"/>
    <property type="evidence" value="ECO:0007669"/>
    <property type="project" value="UniProtKB-SubCell"/>
</dbReference>
<feature type="compositionally biased region" description="Basic and acidic residues" evidence="3">
    <location>
        <begin position="251"/>
        <end position="267"/>
    </location>
</feature>
<evidence type="ECO:0000313" key="6">
    <source>
        <dbReference type="Proteomes" id="UP001166286"/>
    </source>
</evidence>
<evidence type="ECO:0000256" key="1">
    <source>
        <dbReference type="ARBA" id="ARBA00004123"/>
    </source>
</evidence>
<reference evidence="5" key="1">
    <citation type="submission" date="2023-03" db="EMBL/GenBank/DDBJ databases">
        <title>Complete genome of Cladonia borealis.</title>
        <authorList>
            <person name="Park H."/>
        </authorList>
    </citation>
    <scope>NUCLEOTIDE SEQUENCE</scope>
    <source>
        <strain evidence="5">ANT050790</strain>
    </source>
</reference>
<feature type="compositionally biased region" description="Basic and acidic residues" evidence="3">
    <location>
        <begin position="179"/>
        <end position="216"/>
    </location>
</feature>
<dbReference type="SMART" id="SM00160">
    <property type="entry name" value="RanBD"/>
    <property type="match status" value="1"/>
</dbReference>
<feature type="region of interest" description="Disordered" evidence="3">
    <location>
        <begin position="1"/>
        <end position="361"/>
    </location>
</feature>
<feature type="compositionally biased region" description="Basic and acidic residues" evidence="3">
    <location>
        <begin position="307"/>
        <end position="319"/>
    </location>
</feature>
<evidence type="ECO:0000256" key="2">
    <source>
        <dbReference type="ARBA" id="ARBA00023242"/>
    </source>
</evidence>
<organism evidence="5 6">
    <name type="scientific">Cladonia borealis</name>
    <dbReference type="NCBI Taxonomy" id="184061"/>
    <lineage>
        <taxon>Eukaryota</taxon>
        <taxon>Fungi</taxon>
        <taxon>Dikarya</taxon>
        <taxon>Ascomycota</taxon>
        <taxon>Pezizomycotina</taxon>
        <taxon>Lecanoromycetes</taxon>
        <taxon>OSLEUM clade</taxon>
        <taxon>Lecanoromycetidae</taxon>
        <taxon>Lecanorales</taxon>
        <taxon>Lecanorineae</taxon>
        <taxon>Cladoniaceae</taxon>
        <taxon>Cladonia</taxon>
    </lineage>
</organism>
<comment type="caution">
    <text evidence="5">The sequence shown here is derived from an EMBL/GenBank/DDBJ whole genome shotgun (WGS) entry which is preliminary data.</text>
</comment>
<feature type="compositionally biased region" description="Low complexity" evidence="3">
    <location>
        <begin position="441"/>
        <end position="462"/>
    </location>
</feature>
<dbReference type="PROSITE" id="PS50196">
    <property type="entry name" value="RANBD1"/>
    <property type="match status" value="1"/>
</dbReference>
<dbReference type="InterPro" id="IPR000156">
    <property type="entry name" value="Ran_bind_dom"/>
</dbReference>
<gene>
    <name evidence="5" type="ORF">JMJ35_006327</name>
</gene>
<dbReference type="AlphaFoldDB" id="A0AA39V4U8"/>
<dbReference type="Gene3D" id="2.30.29.30">
    <property type="entry name" value="Pleckstrin-homology domain (PH domain)/Phosphotyrosine-binding domain (PTB)"/>
    <property type="match status" value="1"/>
</dbReference>
<dbReference type="EMBL" id="JAFEKC020000013">
    <property type="protein sequence ID" value="KAK0511754.1"/>
    <property type="molecule type" value="Genomic_DNA"/>
</dbReference>
<dbReference type="SUPFAM" id="SSF50729">
    <property type="entry name" value="PH domain-like"/>
    <property type="match status" value="1"/>
</dbReference>
<protein>
    <recommendedName>
        <fullName evidence="4">RanBD1 domain-containing protein</fullName>
    </recommendedName>
</protein>
<comment type="subcellular location">
    <subcellularLocation>
        <location evidence="1">Nucleus</location>
    </subcellularLocation>
</comment>
<feature type="compositionally biased region" description="Basic and acidic residues" evidence="3">
    <location>
        <begin position="91"/>
        <end position="109"/>
    </location>
</feature>
<feature type="region of interest" description="Disordered" evidence="3">
    <location>
        <begin position="538"/>
        <end position="583"/>
    </location>
</feature>
<keyword evidence="2" id="KW-0539">Nucleus</keyword>
<dbReference type="Proteomes" id="UP001166286">
    <property type="component" value="Unassembled WGS sequence"/>
</dbReference>
<feature type="compositionally biased region" description="Polar residues" evidence="3">
    <location>
        <begin position="268"/>
        <end position="282"/>
    </location>
</feature>
<proteinExistence type="predicted"/>
<dbReference type="InterPro" id="IPR045255">
    <property type="entry name" value="RanBP1-like"/>
</dbReference>
<feature type="compositionally biased region" description="Basic and acidic residues" evidence="3">
    <location>
        <begin position="151"/>
        <end position="164"/>
    </location>
</feature>
<feature type="compositionally biased region" description="Polar residues" evidence="3">
    <location>
        <begin position="231"/>
        <end position="248"/>
    </location>
</feature>
<name>A0AA39V4U8_9LECA</name>
<evidence type="ECO:0000313" key="5">
    <source>
        <dbReference type="EMBL" id="KAK0511754.1"/>
    </source>
</evidence>
<feature type="compositionally biased region" description="Polar residues" evidence="3">
    <location>
        <begin position="15"/>
        <end position="39"/>
    </location>
</feature>
<dbReference type="PANTHER" id="PTHR23138:SF142">
    <property type="entry name" value="RAN-BINDING PROTEIN 3B-RELATED"/>
    <property type="match status" value="1"/>
</dbReference>
<dbReference type="Pfam" id="PF00638">
    <property type="entry name" value="Ran_BP1"/>
    <property type="match status" value="1"/>
</dbReference>
<feature type="compositionally biased region" description="Low complexity" evidence="3">
    <location>
        <begin position="412"/>
        <end position="427"/>
    </location>
</feature>
<feature type="region of interest" description="Disordered" evidence="3">
    <location>
        <begin position="393"/>
        <end position="427"/>
    </location>
</feature>
<sequence>MIQTPPMPEDAQLRPTAQRNASNGPTKTFDPSTDSASDNDTSERAAREKLKKTSIASISQHAMVGHDSAAVTQDPRPKANDDVVNMPGSSFKDHAPANEQPKPDVDASRGRPVRKRSFDDLEAADADANKREALERKEEKSNGHARKRSRDVRIGEPLKEDGRSRGITVAVEEEAEDVTAEKDSHELMDNDMHELQEAGDVTEHNEIHDPMDKDSQEQEQAEDVVADKESNQTLDNHVQKLEGSTSRGINPHKEAEMEENENIKETGDSAQRTSEAATNSVSEEVEKETSDHEMRDSTVSPRKKRSRDQFDPDVDREQKIAATEGTRAHRRSDEMSRSGTSVAGAHDALQSQVHDSETQKISDEAGFGFRASTVEAETKKVPSIFGSASILAPPAAHIKNESPARPSTLTESDQQSQTSASAFASSGFAALSQSTTSPFGAIGAASAAGSTPSPFATTSAFSPKKNDPDTSKKIEPVPNGGFSAFAKSQTPGFGTSEPSPFGTTGAAKTSVFGGSIFGAGFGGAFGGGSKLANFAAPTGDTKLGNGAIKPIGSPGREGDDEENSESDAEGFGENGRGDLNDEGDERFQHQDVETGEDGEETIFSGRASLYSFKDKVWKESGKGNFKLNVIATPPDDDGDQVHRTGRFIMRAHQTYRVLLNAPVFKGMVIGEGKGNEPTGKSFAFGVIEDGKLIPHMVKLGDVTESKTLFHEVRKLQEGLTEP</sequence>
<evidence type="ECO:0000259" key="4">
    <source>
        <dbReference type="PROSITE" id="PS50196"/>
    </source>
</evidence>
<dbReference type="PANTHER" id="PTHR23138">
    <property type="entry name" value="RAN BINDING PROTEIN"/>
    <property type="match status" value="1"/>
</dbReference>
<feature type="compositionally biased region" description="Basic and acidic residues" evidence="3">
    <location>
        <begin position="127"/>
        <end position="142"/>
    </location>
</feature>
<feature type="compositionally biased region" description="Basic and acidic residues" evidence="3">
    <location>
        <begin position="464"/>
        <end position="475"/>
    </location>
</feature>
<dbReference type="InterPro" id="IPR011993">
    <property type="entry name" value="PH-like_dom_sf"/>
</dbReference>
<feature type="compositionally biased region" description="Polar residues" evidence="3">
    <location>
        <begin position="486"/>
        <end position="502"/>
    </location>
</feature>
<keyword evidence="6" id="KW-1185">Reference proteome</keyword>